<protein>
    <submittedName>
        <fullName evidence="2">Uncharacterized protein</fullName>
    </submittedName>
</protein>
<proteinExistence type="predicted"/>
<organism evidence="2">
    <name type="scientific">marine sediment metagenome</name>
    <dbReference type="NCBI Taxonomy" id="412755"/>
    <lineage>
        <taxon>unclassified sequences</taxon>
        <taxon>metagenomes</taxon>
        <taxon>ecological metagenomes</taxon>
    </lineage>
</organism>
<comment type="caution">
    <text evidence="2">The sequence shown here is derived from an EMBL/GenBank/DDBJ whole genome shotgun (WGS) entry which is preliminary data.</text>
</comment>
<keyword evidence="1" id="KW-0175">Coiled coil</keyword>
<feature type="coiled-coil region" evidence="1">
    <location>
        <begin position="52"/>
        <end position="79"/>
    </location>
</feature>
<reference evidence="2" key="1">
    <citation type="journal article" date="2014" name="Front. Microbiol.">
        <title>High frequency of phylogenetically diverse reductive dehalogenase-homologous genes in deep subseafloor sedimentary metagenomes.</title>
        <authorList>
            <person name="Kawai M."/>
            <person name="Futagami T."/>
            <person name="Toyoda A."/>
            <person name="Takaki Y."/>
            <person name="Nishi S."/>
            <person name="Hori S."/>
            <person name="Arai W."/>
            <person name="Tsubouchi T."/>
            <person name="Morono Y."/>
            <person name="Uchiyama I."/>
            <person name="Ito T."/>
            <person name="Fujiyama A."/>
            <person name="Inagaki F."/>
            <person name="Takami H."/>
        </authorList>
    </citation>
    <scope>NUCLEOTIDE SEQUENCE</scope>
    <source>
        <strain evidence="2">Expedition CK06-06</strain>
    </source>
</reference>
<sequence length="93" mass="10408">MKKLLVVGIIFLFLGLAFAPSINANISKASIESEMVEITTEICGFNGGKHTVQLTKEEAEEVEQLIDDIERRLDKVETREEAVEIFNEAIVEL</sequence>
<dbReference type="AlphaFoldDB" id="X1HFQ0"/>
<feature type="non-terminal residue" evidence="2">
    <location>
        <position position="93"/>
    </location>
</feature>
<evidence type="ECO:0000313" key="2">
    <source>
        <dbReference type="EMBL" id="GAH55890.1"/>
    </source>
</evidence>
<dbReference type="EMBL" id="BARU01025008">
    <property type="protein sequence ID" value="GAH55890.1"/>
    <property type="molecule type" value="Genomic_DNA"/>
</dbReference>
<name>X1HFQ0_9ZZZZ</name>
<gene>
    <name evidence="2" type="ORF">S03H2_40344</name>
</gene>
<evidence type="ECO:0000256" key="1">
    <source>
        <dbReference type="SAM" id="Coils"/>
    </source>
</evidence>
<accession>X1HFQ0</accession>